<reference evidence="4 5" key="1">
    <citation type="submission" date="2013-05" db="EMBL/GenBank/DDBJ databases">
        <title>Draft genome of the parasitic nematode Anyclostoma ceylanicum.</title>
        <authorList>
            <person name="Mitreva M."/>
        </authorList>
    </citation>
    <scope>NUCLEOTIDE SEQUENCE [LARGE SCALE GENOMIC DNA]</scope>
</reference>
<accession>A0A0D6L7F0</accession>
<dbReference type="GO" id="GO:0019901">
    <property type="term" value="F:protein kinase binding"/>
    <property type="evidence" value="ECO:0007669"/>
    <property type="project" value="TreeGrafter"/>
</dbReference>
<evidence type="ECO:0000256" key="2">
    <source>
        <dbReference type="ARBA" id="ARBA00018874"/>
    </source>
</evidence>
<dbReference type="PANTHER" id="PTHR13292">
    <property type="entry name" value="AUTOPHAGY-RELATED PROTEIN 101"/>
    <property type="match status" value="1"/>
</dbReference>
<dbReference type="PANTHER" id="PTHR13292:SF0">
    <property type="entry name" value="AUTOPHAGY-RELATED PROTEIN 101"/>
    <property type="match status" value="1"/>
</dbReference>
<organism evidence="4 5">
    <name type="scientific">Ancylostoma ceylanicum</name>
    <dbReference type="NCBI Taxonomy" id="53326"/>
    <lineage>
        <taxon>Eukaryota</taxon>
        <taxon>Metazoa</taxon>
        <taxon>Ecdysozoa</taxon>
        <taxon>Nematoda</taxon>
        <taxon>Chromadorea</taxon>
        <taxon>Rhabditida</taxon>
        <taxon>Rhabditina</taxon>
        <taxon>Rhabditomorpha</taxon>
        <taxon>Strongyloidea</taxon>
        <taxon>Ancylostomatidae</taxon>
        <taxon>Ancylostomatinae</taxon>
        <taxon>Ancylostoma</taxon>
    </lineage>
</organism>
<dbReference type="GO" id="GO:0000045">
    <property type="term" value="P:autophagosome assembly"/>
    <property type="evidence" value="ECO:0007669"/>
    <property type="project" value="TreeGrafter"/>
</dbReference>
<dbReference type="EMBL" id="KE125605">
    <property type="protein sequence ID" value="EPB67675.1"/>
    <property type="molecule type" value="Genomic_DNA"/>
</dbReference>
<proteinExistence type="inferred from homology"/>
<keyword evidence="3" id="KW-0072">Autophagy</keyword>
<sequence length="323" mass="36899">MNARQQEYRLSLELRQVNDAVSCIFHSLLTHRSVAKFQYKGDSNYSLGSLGIKEVECENIDLTYRDAPPFLVYALCERLAGFPSCFLGRDHVDRGEHSAPLALRRQLIALTNDRWQAESREWHVKINSDELSYQLEKEIQPFLVDLDNTVKAAAPRRHTPLSSPTLAESAIPLLGAQISLEFFQRRPRPWPLPVEAVAWERWILLLDIFKANSYGTLVVFLSGSVAQLFFMAELRNADDLARMRVSVAESVGEIVLQVCSSINRHQYLPKMPTKTELSNVFDSNLPDCQPYLFKVCRTPIRPESAPQTGFVGMRRYIRDLMIN</sequence>
<comment type="similarity">
    <text evidence="1">Belongs to the ATG101 family.</text>
</comment>
<evidence type="ECO:0000313" key="4">
    <source>
        <dbReference type="EMBL" id="EPB67675.1"/>
    </source>
</evidence>
<keyword evidence="5" id="KW-1185">Reference proteome</keyword>
<dbReference type="Pfam" id="PF07855">
    <property type="entry name" value="ATG101"/>
    <property type="match status" value="2"/>
</dbReference>
<protein>
    <recommendedName>
        <fullName evidence="2">Autophagy-related protein 101</fullName>
    </recommendedName>
</protein>
<dbReference type="Proteomes" id="UP000054495">
    <property type="component" value="Unassembled WGS sequence"/>
</dbReference>
<dbReference type="GO" id="GO:0000407">
    <property type="term" value="C:phagophore assembly site"/>
    <property type="evidence" value="ECO:0007669"/>
    <property type="project" value="TreeGrafter"/>
</dbReference>
<name>A0A0D6L7F0_9BILA</name>
<evidence type="ECO:0000313" key="5">
    <source>
        <dbReference type="Proteomes" id="UP000054495"/>
    </source>
</evidence>
<gene>
    <name evidence="4" type="ORF">ANCCEY_13231</name>
</gene>
<dbReference type="InterPro" id="IPR012445">
    <property type="entry name" value="ATG101"/>
</dbReference>
<dbReference type="GO" id="GO:1990316">
    <property type="term" value="C:Atg1/ULK1 kinase complex"/>
    <property type="evidence" value="ECO:0007669"/>
    <property type="project" value="TreeGrafter"/>
</dbReference>
<dbReference type="AlphaFoldDB" id="A0A0D6L7F0"/>
<evidence type="ECO:0000256" key="3">
    <source>
        <dbReference type="ARBA" id="ARBA00023006"/>
    </source>
</evidence>
<evidence type="ECO:0000256" key="1">
    <source>
        <dbReference type="ARBA" id="ARBA00007130"/>
    </source>
</evidence>